<proteinExistence type="predicted"/>
<dbReference type="SUPFAM" id="SSF48498">
    <property type="entry name" value="Tetracyclin repressor-like, C-terminal domain"/>
    <property type="match status" value="1"/>
</dbReference>
<dbReference type="Gene3D" id="1.10.357.10">
    <property type="entry name" value="Tetracycline Repressor, domain 2"/>
    <property type="match status" value="1"/>
</dbReference>
<dbReference type="SUPFAM" id="SSF46689">
    <property type="entry name" value="Homeodomain-like"/>
    <property type="match status" value="1"/>
</dbReference>
<evidence type="ECO:0000313" key="8">
    <source>
        <dbReference type="Proteomes" id="UP000238362"/>
    </source>
</evidence>
<reference evidence="7 8" key="1">
    <citation type="submission" date="2018-03" db="EMBL/GenBank/DDBJ databases">
        <title>Genomic Encyclopedia of Type Strains, Phase III (KMG-III): the genomes of soil and plant-associated and newly described type strains.</title>
        <authorList>
            <person name="Whitman W."/>
        </authorList>
    </citation>
    <scope>NUCLEOTIDE SEQUENCE [LARGE SCALE GENOMIC DNA]</scope>
    <source>
        <strain evidence="7 8">CGMCC 4.7125</strain>
    </source>
</reference>
<dbReference type="InterPro" id="IPR036271">
    <property type="entry name" value="Tet_transcr_reg_TetR-rel_C_sf"/>
</dbReference>
<dbReference type="PANTHER" id="PTHR30055">
    <property type="entry name" value="HTH-TYPE TRANSCRIPTIONAL REGULATOR RUTR"/>
    <property type="match status" value="1"/>
</dbReference>
<evidence type="ECO:0000256" key="3">
    <source>
        <dbReference type="ARBA" id="ARBA00023125"/>
    </source>
</evidence>
<keyword evidence="1" id="KW-0678">Repressor</keyword>
<evidence type="ECO:0000256" key="1">
    <source>
        <dbReference type="ARBA" id="ARBA00022491"/>
    </source>
</evidence>
<dbReference type="Pfam" id="PF00440">
    <property type="entry name" value="TetR_N"/>
    <property type="match status" value="1"/>
</dbReference>
<evidence type="ECO:0000256" key="2">
    <source>
        <dbReference type="ARBA" id="ARBA00023015"/>
    </source>
</evidence>
<feature type="domain" description="HTH tetR-type" evidence="6">
    <location>
        <begin position="8"/>
        <end position="68"/>
    </location>
</feature>
<dbReference type="PROSITE" id="PS50977">
    <property type="entry name" value="HTH_TETR_2"/>
    <property type="match status" value="1"/>
</dbReference>
<dbReference type="InterPro" id="IPR009057">
    <property type="entry name" value="Homeodomain-like_sf"/>
</dbReference>
<organism evidence="7 8">
    <name type="scientific">Prauserella shujinwangii</name>
    <dbReference type="NCBI Taxonomy" id="1453103"/>
    <lineage>
        <taxon>Bacteria</taxon>
        <taxon>Bacillati</taxon>
        <taxon>Actinomycetota</taxon>
        <taxon>Actinomycetes</taxon>
        <taxon>Pseudonocardiales</taxon>
        <taxon>Pseudonocardiaceae</taxon>
        <taxon>Prauserella</taxon>
    </lineage>
</organism>
<dbReference type="OrthoDB" id="9816296at2"/>
<dbReference type="Pfam" id="PF13977">
    <property type="entry name" value="TetR_C_6"/>
    <property type="match status" value="1"/>
</dbReference>
<evidence type="ECO:0000256" key="4">
    <source>
        <dbReference type="ARBA" id="ARBA00023163"/>
    </source>
</evidence>
<keyword evidence="4" id="KW-0804">Transcription</keyword>
<gene>
    <name evidence="7" type="ORF">B0I33_105391</name>
</gene>
<evidence type="ECO:0000259" key="6">
    <source>
        <dbReference type="PROSITE" id="PS50977"/>
    </source>
</evidence>
<dbReference type="EMBL" id="PVNH01000005">
    <property type="protein sequence ID" value="PRX47808.1"/>
    <property type="molecule type" value="Genomic_DNA"/>
</dbReference>
<dbReference type="InterPro" id="IPR039538">
    <property type="entry name" value="BetI_C"/>
</dbReference>
<dbReference type="Proteomes" id="UP000238362">
    <property type="component" value="Unassembled WGS sequence"/>
</dbReference>
<keyword evidence="8" id="KW-1185">Reference proteome</keyword>
<keyword evidence="2" id="KW-0805">Transcription regulation</keyword>
<dbReference type="AlphaFoldDB" id="A0A2T0LVG9"/>
<accession>A0A2T0LVG9</accession>
<feature type="DNA-binding region" description="H-T-H motif" evidence="5">
    <location>
        <begin position="31"/>
        <end position="50"/>
    </location>
</feature>
<evidence type="ECO:0000313" key="7">
    <source>
        <dbReference type="EMBL" id="PRX47808.1"/>
    </source>
</evidence>
<dbReference type="InterPro" id="IPR050109">
    <property type="entry name" value="HTH-type_TetR-like_transc_reg"/>
</dbReference>
<sequence>MARTADRVAQAERISQAVWRIMASSGPQGLTLRAVAAEAGCTTGLVLHRFPDKRALLVHARDLLHERTGRTMDRLEAGAEPPGRVLRSVLVLAASLDPDKRQEARVWLGYLAAALADEELAARHTTANRSFLARVARLVARTRPDWSADAVSTVATALVALVEGVNTLAVADPETYSAEVQEAVLDRTLASYGLS</sequence>
<protein>
    <submittedName>
        <fullName evidence="7">TetR family transcriptional regulator</fullName>
    </submittedName>
</protein>
<comment type="caution">
    <text evidence="7">The sequence shown here is derived from an EMBL/GenBank/DDBJ whole genome shotgun (WGS) entry which is preliminary data.</text>
</comment>
<keyword evidence="3 5" id="KW-0238">DNA-binding</keyword>
<evidence type="ECO:0000256" key="5">
    <source>
        <dbReference type="PROSITE-ProRule" id="PRU00335"/>
    </source>
</evidence>
<dbReference type="GO" id="GO:0000976">
    <property type="term" value="F:transcription cis-regulatory region binding"/>
    <property type="evidence" value="ECO:0007669"/>
    <property type="project" value="TreeGrafter"/>
</dbReference>
<name>A0A2T0LVG9_9PSEU</name>
<dbReference type="RefSeq" id="WP_106179288.1">
    <property type="nucleotide sequence ID" value="NZ_PVNH01000005.1"/>
</dbReference>
<dbReference type="InterPro" id="IPR001647">
    <property type="entry name" value="HTH_TetR"/>
</dbReference>
<dbReference type="GO" id="GO:0003700">
    <property type="term" value="F:DNA-binding transcription factor activity"/>
    <property type="evidence" value="ECO:0007669"/>
    <property type="project" value="TreeGrafter"/>
</dbReference>
<dbReference type="PANTHER" id="PTHR30055:SF234">
    <property type="entry name" value="HTH-TYPE TRANSCRIPTIONAL REGULATOR BETI"/>
    <property type="match status" value="1"/>
</dbReference>